<feature type="region of interest" description="Disordered" evidence="1">
    <location>
        <begin position="416"/>
        <end position="439"/>
    </location>
</feature>
<proteinExistence type="predicted"/>
<evidence type="ECO:0000313" key="3">
    <source>
        <dbReference type="Proteomes" id="UP001430356"/>
    </source>
</evidence>
<accession>A0AAW0EZF4</accession>
<feature type="region of interest" description="Disordered" evidence="1">
    <location>
        <begin position="496"/>
        <end position="517"/>
    </location>
</feature>
<feature type="compositionally biased region" description="Low complexity" evidence="1">
    <location>
        <begin position="123"/>
        <end position="137"/>
    </location>
</feature>
<feature type="compositionally biased region" description="Low complexity" evidence="1">
    <location>
        <begin position="364"/>
        <end position="388"/>
    </location>
</feature>
<organism evidence="2 3">
    <name type="scientific">Novymonas esmeraldas</name>
    <dbReference type="NCBI Taxonomy" id="1808958"/>
    <lineage>
        <taxon>Eukaryota</taxon>
        <taxon>Discoba</taxon>
        <taxon>Euglenozoa</taxon>
        <taxon>Kinetoplastea</taxon>
        <taxon>Metakinetoplastina</taxon>
        <taxon>Trypanosomatida</taxon>
        <taxon>Trypanosomatidae</taxon>
        <taxon>Novymonas</taxon>
    </lineage>
</organism>
<feature type="compositionally biased region" description="Basic and acidic residues" evidence="1">
    <location>
        <begin position="107"/>
        <end position="120"/>
    </location>
</feature>
<evidence type="ECO:0008006" key="4">
    <source>
        <dbReference type="Google" id="ProtNLM"/>
    </source>
</evidence>
<keyword evidence="3" id="KW-1185">Reference proteome</keyword>
<feature type="region of interest" description="Disordered" evidence="1">
    <location>
        <begin position="1246"/>
        <end position="1301"/>
    </location>
</feature>
<feature type="compositionally biased region" description="Pro residues" evidence="1">
    <location>
        <begin position="1269"/>
        <end position="1280"/>
    </location>
</feature>
<evidence type="ECO:0000313" key="2">
    <source>
        <dbReference type="EMBL" id="KAK7198694.1"/>
    </source>
</evidence>
<sequence length="1359" mass="144683">MLSAIKDRLSRQRRSPTSRTASPAAGSAVSSADTPPRASSAAQRRRTSTGAAAARPQSAGLNTSAPGSPTTSSTSGGSAAESRKHRSSTRVREVRRAAMWPSSNNLRESRPEVLPDDRSGAEPSSQPLPRQQQQQQRSGGGRRQVEDLLAHYPAASPSTPVLHPWPQSPVDDAPQRTPHSAVEETLVSHRRRRSHAGQARSSRSSRGGREADGDAGATPAAAPTRPAPRRHRRHGERGTGGVVCSSSSSSTSSSSNAWTGSPPTRASQHQPRRRKTPLARDAAHEAAQDSGDGYAEGVRGHPAAAAAAAAAAAPPPQQSRHAHRDTSADPPRAARSLVRSAAPPRAPYRAAEDSPQVAERVHGAPVSRRSPSAPSEASMASTAAAGAALQREHGPSPGTRPLQVAWTAYLQRRGHLSTPERDDGSGASQPSPDTATTALGIPSMSAADAAKELLLLRFSLVVAHTQLSVAAAASAATSRLTRDVVHRYAAWTPVMEEHAQQQQQQQHRLGSPLAGHASRESSLWPALEARLTAAARAAADAVHDGDDGRTVTPLPPPPPQPLLLRSGSSAAAATGAAVDGLPELLYPPQHGSGRDGEDDSVSGYLSVWFSSGESRGGVLGTWRRCFVVADDRGVAVYPTSRDYAEHATERLLMAVPYTSLAYLIPDLAAAAAHVSAGECEPLAAVHAATIATVATQLAADGEARDGDNSGTCFGLLHRQSAATDQHAAAVAATRGGAVQGRQPRLSFAPWRVRDGDSAEYRDRPHAPLLLRTRTRVAHAEWVHFFASAFNEGLYELLFPITAAARTTRAADGSARRRQQRGHRHRRSVGAQPQRGHGRREPRHRRRGASPDHPARPSPSSANTNTNTNTSSSSSSSSTQAGDSYVGRAAHPREGGDDDDDDHAREPFTAGAGERWWTTMAALRRTLAERDQRLQDQATEMAALTKSLRQHSQRERDLEGELSSVRTALRDASDRIARWSTLEHCRPPGTGGAIAPAATRRSDSDVDASRTTAASASHRRHVLDPHAFGKPATPSHESNTILSLEAQLSALERHHAADTAAWQAERTALHQRCRTAEEQLHLLQHRREGSSGGDNSRRALARQVVHDLDDYHREMRSGAQACVAAMKAERARSTSNSNSSGGGGGSDSVALALTNTPPRGRAVTPAAADTRDGAFASLLLRFDPEPRRRTTTRAGAVGACVDGELVVDEAQARLLFSGPTAGQRGRRWELRHHDTDAMLRVELELVSQARGDSRRGATRSPSAAPRPSGASPPSPPSPPPSWSMHAYDQKHSHHYQHHSVSTAAVPRDTLSPLPRMHLTSVLRKASVEPRPTRASLLRQSAIEEQIHSRDAKEDGGGVFL</sequence>
<feature type="compositionally biased region" description="Low complexity" evidence="1">
    <location>
        <begin position="339"/>
        <end position="349"/>
    </location>
</feature>
<feature type="compositionally biased region" description="Low complexity" evidence="1">
    <location>
        <begin position="21"/>
        <end position="56"/>
    </location>
</feature>
<feature type="compositionally biased region" description="Low complexity" evidence="1">
    <location>
        <begin position="1257"/>
        <end position="1268"/>
    </location>
</feature>
<feature type="compositionally biased region" description="Low complexity" evidence="1">
    <location>
        <begin position="245"/>
        <end position="255"/>
    </location>
</feature>
<feature type="region of interest" description="Disordered" evidence="1">
    <location>
        <begin position="806"/>
        <end position="911"/>
    </location>
</feature>
<protein>
    <recommendedName>
        <fullName evidence="4">PH domain-containing protein</fullName>
    </recommendedName>
</protein>
<feature type="compositionally biased region" description="Basic residues" evidence="1">
    <location>
        <begin position="835"/>
        <end position="847"/>
    </location>
</feature>
<feature type="compositionally biased region" description="Low complexity" evidence="1">
    <location>
        <begin position="196"/>
        <end position="205"/>
    </location>
</feature>
<feature type="compositionally biased region" description="Polar residues" evidence="1">
    <location>
        <begin position="426"/>
        <end position="437"/>
    </location>
</feature>
<feature type="compositionally biased region" description="Basic and acidic residues" evidence="1">
    <location>
        <begin position="1"/>
        <end position="10"/>
    </location>
</feature>
<reference evidence="2 3" key="1">
    <citation type="journal article" date="2021" name="MBio">
        <title>A New Model Trypanosomatid, Novymonas esmeraldas: Genomic Perception of Its 'Candidatus Pandoraea novymonadis' Endosymbiont.</title>
        <authorList>
            <person name="Zakharova A."/>
            <person name="Saura A."/>
            <person name="Butenko A."/>
            <person name="Podesvova L."/>
            <person name="Warmusova S."/>
            <person name="Kostygov A.Y."/>
            <person name="Nenarokova A."/>
            <person name="Lukes J."/>
            <person name="Opperdoes F.R."/>
            <person name="Yurchenko V."/>
        </authorList>
    </citation>
    <scope>NUCLEOTIDE SEQUENCE [LARGE SCALE GENOMIC DNA]</scope>
    <source>
        <strain evidence="2 3">E262AT.01</strain>
    </source>
</reference>
<feature type="compositionally biased region" description="Low complexity" evidence="1">
    <location>
        <begin position="857"/>
        <end position="878"/>
    </location>
</feature>
<feature type="region of interest" description="Disordered" evidence="1">
    <location>
        <begin position="986"/>
        <end position="1018"/>
    </location>
</feature>
<dbReference type="Proteomes" id="UP001430356">
    <property type="component" value="Unassembled WGS sequence"/>
</dbReference>
<feature type="compositionally biased region" description="Polar residues" evidence="1">
    <location>
        <begin position="256"/>
        <end position="269"/>
    </location>
</feature>
<feature type="region of interest" description="Disordered" evidence="1">
    <location>
        <begin position="1129"/>
        <end position="1164"/>
    </location>
</feature>
<feature type="compositionally biased region" description="Low complexity" evidence="1">
    <location>
        <begin position="302"/>
        <end position="312"/>
    </location>
</feature>
<feature type="compositionally biased region" description="Low complexity" evidence="1">
    <location>
        <begin position="63"/>
        <end position="80"/>
    </location>
</feature>
<comment type="caution">
    <text evidence="2">The sequence shown here is derived from an EMBL/GenBank/DDBJ whole genome shotgun (WGS) entry which is preliminary data.</text>
</comment>
<feature type="compositionally biased region" description="Basic residues" evidence="1">
    <location>
        <begin position="815"/>
        <end position="827"/>
    </location>
</feature>
<feature type="compositionally biased region" description="Low complexity" evidence="1">
    <location>
        <begin position="214"/>
        <end position="224"/>
    </location>
</feature>
<evidence type="ECO:0000256" key="1">
    <source>
        <dbReference type="SAM" id="MobiDB-lite"/>
    </source>
</evidence>
<name>A0AAW0EZF4_9TRYP</name>
<feature type="region of interest" description="Disordered" evidence="1">
    <location>
        <begin position="538"/>
        <end position="569"/>
    </location>
</feature>
<feature type="region of interest" description="Disordered" evidence="1">
    <location>
        <begin position="1"/>
        <end position="401"/>
    </location>
</feature>
<dbReference type="EMBL" id="JAECZO010000168">
    <property type="protein sequence ID" value="KAK7198694.1"/>
    <property type="molecule type" value="Genomic_DNA"/>
</dbReference>
<gene>
    <name evidence="2" type="ORF">NESM_000833200</name>
</gene>